<dbReference type="InterPro" id="IPR009057">
    <property type="entry name" value="Homeodomain-like_sf"/>
</dbReference>
<reference evidence="3" key="1">
    <citation type="submission" date="2022-01" db="EMBL/GenBank/DDBJ databases">
        <authorList>
            <person name="King R."/>
        </authorList>
    </citation>
    <scope>NUCLEOTIDE SEQUENCE</scope>
</reference>
<evidence type="ECO:0000259" key="2">
    <source>
        <dbReference type="Pfam" id="PF05225"/>
    </source>
</evidence>
<dbReference type="Proteomes" id="UP001153709">
    <property type="component" value="Chromosome 1"/>
</dbReference>
<dbReference type="Gene3D" id="1.10.10.60">
    <property type="entry name" value="Homeodomain-like"/>
    <property type="match status" value="1"/>
</dbReference>
<evidence type="ECO:0000313" key="4">
    <source>
        <dbReference type="Proteomes" id="UP001153709"/>
    </source>
</evidence>
<proteinExistence type="predicted"/>
<dbReference type="OrthoDB" id="6778796at2759"/>
<gene>
    <name evidence="3" type="ORF">DIABBA_LOCUS751</name>
</gene>
<dbReference type="EMBL" id="OU898276">
    <property type="protein sequence ID" value="CAG9826651.1"/>
    <property type="molecule type" value="Genomic_DNA"/>
</dbReference>
<dbReference type="SUPFAM" id="SSF46689">
    <property type="entry name" value="Homeodomain-like"/>
    <property type="match status" value="1"/>
</dbReference>
<dbReference type="Pfam" id="PF05225">
    <property type="entry name" value="HTH_psq"/>
    <property type="match status" value="1"/>
</dbReference>
<comment type="subcellular location">
    <subcellularLocation>
        <location evidence="1">Nucleus</location>
    </subcellularLocation>
</comment>
<protein>
    <recommendedName>
        <fullName evidence="2">HTH psq-type domain-containing protein</fullName>
    </recommendedName>
</protein>
<name>A0A9N9SP87_DIABA</name>
<keyword evidence="4" id="KW-1185">Reference proteome</keyword>
<feature type="domain" description="HTH psq-type" evidence="2">
    <location>
        <begin position="19"/>
        <end position="56"/>
    </location>
</feature>
<evidence type="ECO:0000256" key="1">
    <source>
        <dbReference type="ARBA" id="ARBA00004123"/>
    </source>
</evidence>
<organism evidence="3 4">
    <name type="scientific">Diabrotica balteata</name>
    <name type="common">Banded cucumber beetle</name>
    <dbReference type="NCBI Taxonomy" id="107213"/>
    <lineage>
        <taxon>Eukaryota</taxon>
        <taxon>Metazoa</taxon>
        <taxon>Ecdysozoa</taxon>
        <taxon>Arthropoda</taxon>
        <taxon>Hexapoda</taxon>
        <taxon>Insecta</taxon>
        <taxon>Pterygota</taxon>
        <taxon>Neoptera</taxon>
        <taxon>Endopterygota</taxon>
        <taxon>Coleoptera</taxon>
        <taxon>Polyphaga</taxon>
        <taxon>Cucujiformia</taxon>
        <taxon>Chrysomeloidea</taxon>
        <taxon>Chrysomelidae</taxon>
        <taxon>Galerucinae</taxon>
        <taxon>Diabroticina</taxon>
        <taxon>Diabroticites</taxon>
        <taxon>Diabrotica</taxon>
    </lineage>
</organism>
<dbReference type="GO" id="GO:0003677">
    <property type="term" value="F:DNA binding"/>
    <property type="evidence" value="ECO:0007669"/>
    <property type="project" value="InterPro"/>
</dbReference>
<dbReference type="GO" id="GO:0005634">
    <property type="term" value="C:nucleus"/>
    <property type="evidence" value="ECO:0007669"/>
    <property type="project" value="UniProtKB-SubCell"/>
</dbReference>
<dbReference type="InterPro" id="IPR007889">
    <property type="entry name" value="HTH_Psq"/>
</dbReference>
<sequence length="66" mass="7475">MLNKYIRKQHTPNRAVARELSDAVDDVKNGDMDINEAAKAFEIAKTTFTLLIKTNNMNKINRLGPD</sequence>
<accession>A0A9N9SP87</accession>
<dbReference type="AlphaFoldDB" id="A0A9N9SP87"/>
<evidence type="ECO:0000313" key="3">
    <source>
        <dbReference type="EMBL" id="CAG9826651.1"/>
    </source>
</evidence>